<dbReference type="Proteomes" id="UP000887013">
    <property type="component" value="Unassembled WGS sequence"/>
</dbReference>
<dbReference type="AlphaFoldDB" id="A0A8X6QST8"/>
<sequence>MSRRVDGPAPASGPLEEQIEGILMINTSPRWIGHSI</sequence>
<comment type="caution">
    <text evidence="1">The sequence shown here is derived from an EMBL/GenBank/DDBJ whole genome shotgun (WGS) entry which is preliminary data.</text>
</comment>
<reference evidence="1" key="1">
    <citation type="submission" date="2020-08" db="EMBL/GenBank/DDBJ databases">
        <title>Multicomponent nature underlies the extraordinary mechanical properties of spider dragline silk.</title>
        <authorList>
            <person name="Kono N."/>
            <person name="Nakamura H."/>
            <person name="Mori M."/>
            <person name="Yoshida Y."/>
            <person name="Ohtoshi R."/>
            <person name="Malay A.D."/>
            <person name="Moran D.A.P."/>
            <person name="Tomita M."/>
            <person name="Numata K."/>
            <person name="Arakawa K."/>
        </authorList>
    </citation>
    <scope>NUCLEOTIDE SEQUENCE</scope>
</reference>
<gene>
    <name evidence="1" type="ORF">NPIL_581001</name>
</gene>
<evidence type="ECO:0000313" key="2">
    <source>
        <dbReference type="Proteomes" id="UP000887013"/>
    </source>
</evidence>
<evidence type="ECO:0000313" key="1">
    <source>
        <dbReference type="EMBL" id="GFU30021.1"/>
    </source>
</evidence>
<name>A0A8X6QST8_NEPPI</name>
<feature type="non-terminal residue" evidence="1">
    <location>
        <position position="36"/>
    </location>
</feature>
<accession>A0A8X6QST8</accession>
<proteinExistence type="predicted"/>
<keyword evidence="2" id="KW-1185">Reference proteome</keyword>
<organism evidence="1 2">
    <name type="scientific">Nephila pilipes</name>
    <name type="common">Giant wood spider</name>
    <name type="synonym">Nephila maculata</name>
    <dbReference type="NCBI Taxonomy" id="299642"/>
    <lineage>
        <taxon>Eukaryota</taxon>
        <taxon>Metazoa</taxon>
        <taxon>Ecdysozoa</taxon>
        <taxon>Arthropoda</taxon>
        <taxon>Chelicerata</taxon>
        <taxon>Arachnida</taxon>
        <taxon>Araneae</taxon>
        <taxon>Araneomorphae</taxon>
        <taxon>Entelegynae</taxon>
        <taxon>Araneoidea</taxon>
        <taxon>Nephilidae</taxon>
        <taxon>Nephila</taxon>
    </lineage>
</organism>
<dbReference type="EMBL" id="BMAW01129332">
    <property type="protein sequence ID" value="GFU30021.1"/>
    <property type="molecule type" value="Genomic_DNA"/>
</dbReference>
<protein>
    <submittedName>
        <fullName evidence="1">Uncharacterized protein</fullName>
    </submittedName>
</protein>